<comment type="caution">
    <text evidence="10">The sequence shown here is derived from an EMBL/GenBank/DDBJ whole genome shotgun (WGS) entry which is preliminary data.</text>
</comment>
<evidence type="ECO:0000259" key="9">
    <source>
        <dbReference type="PROSITE" id="PS51721"/>
    </source>
</evidence>
<keyword evidence="3 7" id="KW-0175">Coiled coil</keyword>
<evidence type="ECO:0000256" key="1">
    <source>
        <dbReference type="ARBA" id="ARBA00004123"/>
    </source>
</evidence>
<dbReference type="GO" id="GO:0005525">
    <property type="term" value="F:GTP binding"/>
    <property type="evidence" value="ECO:0007669"/>
    <property type="project" value="UniProtKB-KW"/>
</dbReference>
<feature type="region of interest" description="Disordered" evidence="8">
    <location>
        <begin position="515"/>
        <end position="537"/>
    </location>
</feature>
<dbReference type="PRINTS" id="PR00326">
    <property type="entry name" value="GTP1OBG"/>
</dbReference>
<dbReference type="Proteomes" id="UP000024635">
    <property type="component" value="Unassembled WGS sequence"/>
</dbReference>
<dbReference type="PROSITE" id="PS51721">
    <property type="entry name" value="G_CP"/>
    <property type="match status" value="1"/>
</dbReference>
<evidence type="ECO:0000256" key="4">
    <source>
        <dbReference type="ARBA" id="ARBA00023134"/>
    </source>
</evidence>
<name>A0A016VKB7_9BILA</name>
<dbReference type="InterPro" id="IPR006073">
    <property type="entry name" value="GTP-bd"/>
</dbReference>
<dbReference type="InterPro" id="IPR050755">
    <property type="entry name" value="TRAFAC_YlqF/YawG_RiboMat"/>
</dbReference>
<comment type="subcellular location">
    <subcellularLocation>
        <location evidence="1">Nucleus</location>
    </subcellularLocation>
</comment>
<evidence type="ECO:0000256" key="7">
    <source>
        <dbReference type="SAM" id="Coils"/>
    </source>
</evidence>
<gene>
    <name evidence="10" type="primary">Acey_s0008.g151</name>
    <name evidence="10" type="synonym">Acey-nst-1</name>
    <name evidence="10" type="ORF">Y032_0008g151</name>
</gene>
<protein>
    <recommendedName>
        <fullName evidence="6">Guanine nucleotide-binding protein-like 3 homolog</fullName>
    </recommendedName>
</protein>
<feature type="domain" description="CP-type G" evidence="9">
    <location>
        <begin position="190"/>
        <end position="371"/>
    </location>
</feature>
<keyword evidence="2" id="KW-0547">Nucleotide-binding</keyword>
<evidence type="ECO:0000256" key="2">
    <source>
        <dbReference type="ARBA" id="ARBA00022741"/>
    </source>
</evidence>
<evidence type="ECO:0000313" key="10">
    <source>
        <dbReference type="EMBL" id="EYC27731.1"/>
    </source>
</evidence>
<sequence length="608" mass="67971">MAKYCLKKASKRQSCAKRYKIEKKVREHNKKVKKEAKKLGRKKKAEKIITVPKACPFKEEILNEAEKARERIKAQMEAKKEAAKQARAEKRKEPMPIDLHSLSAKAAREGEEFEKQQEAKNLVEKDFNPLSDRSIKAYASEVRKMIETADIIIQRSMRVIDITCCRDNVLNRLTRMVRRVEPRAQLVEHKCMLKGPPVFHAAHHPECVLDARDPLGSRSASVEQQVLNNGKRLVLLLNKIDLVPRENVAKWLAYLRTQLPTIAFKASTQEQNSNIGRFSGSNLNNSSSSKCIGADIVMKLLGNYCRNKDIKTSIRVGVVGFPNVGKSSVINSLKRRRACNVGALPGITKEIQEIELDKHIRLIDSPGVVLLSASDLDPVEVALRNAIRVDSLIDPVAPVYAILRRCSKETLMLHYSIPEFNSTDQFLALVARKLGRLKKGARPDTNAAAKHVLNEWNNGRLRYYTHPPEEAPPSAPGTGVSAEIVSQFSKEFDIDALDGDLKQLVEGLPMDTDATFVPYNSSNEEEDDKEGGMEVDSNAVVVSSGRTKKMDKDHGENETAPLPTSLVIDGNVQLNRVIKKAVKKNKRAARKQEQRANKLADAMDTTSL</sequence>
<evidence type="ECO:0000313" key="11">
    <source>
        <dbReference type="Proteomes" id="UP000024635"/>
    </source>
</evidence>
<dbReference type="Pfam" id="PF01926">
    <property type="entry name" value="MMR_HSR1"/>
    <property type="match status" value="1"/>
</dbReference>
<evidence type="ECO:0000256" key="3">
    <source>
        <dbReference type="ARBA" id="ARBA00023054"/>
    </source>
</evidence>
<dbReference type="GO" id="GO:0005730">
    <property type="term" value="C:nucleolus"/>
    <property type="evidence" value="ECO:0007669"/>
    <property type="project" value="UniProtKB-ARBA"/>
</dbReference>
<evidence type="ECO:0000256" key="5">
    <source>
        <dbReference type="ARBA" id="ARBA00023242"/>
    </source>
</evidence>
<evidence type="ECO:0000256" key="6">
    <source>
        <dbReference type="ARBA" id="ARBA00069022"/>
    </source>
</evidence>
<dbReference type="STRING" id="53326.A0A016VKB7"/>
<keyword evidence="11" id="KW-1185">Reference proteome</keyword>
<organism evidence="10 11">
    <name type="scientific">Ancylostoma ceylanicum</name>
    <dbReference type="NCBI Taxonomy" id="53326"/>
    <lineage>
        <taxon>Eukaryota</taxon>
        <taxon>Metazoa</taxon>
        <taxon>Ecdysozoa</taxon>
        <taxon>Nematoda</taxon>
        <taxon>Chromadorea</taxon>
        <taxon>Rhabditida</taxon>
        <taxon>Rhabditina</taxon>
        <taxon>Rhabditomorpha</taxon>
        <taxon>Strongyloidea</taxon>
        <taxon>Ancylostomatidae</taxon>
        <taxon>Ancylostomatinae</taxon>
        <taxon>Ancylostoma</taxon>
    </lineage>
</organism>
<accession>A0A016VKB7</accession>
<dbReference type="Pfam" id="PF08701">
    <property type="entry name" value="GN3L_Grn1"/>
    <property type="match status" value="1"/>
</dbReference>
<reference evidence="11" key="1">
    <citation type="journal article" date="2015" name="Nat. Genet.">
        <title>The genome and transcriptome of the zoonotic hookworm Ancylostoma ceylanicum identify infection-specific gene families.</title>
        <authorList>
            <person name="Schwarz E.M."/>
            <person name="Hu Y."/>
            <person name="Antoshechkin I."/>
            <person name="Miller M.M."/>
            <person name="Sternberg P.W."/>
            <person name="Aroian R.V."/>
        </authorList>
    </citation>
    <scope>NUCLEOTIDE SEQUENCE</scope>
    <source>
        <strain evidence="11">HY135</strain>
    </source>
</reference>
<dbReference type="InterPro" id="IPR027417">
    <property type="entry name" value="P-loop_NTPase"/>
</dbReference>
<proteinExistence type="predicted"/>
<dbReference type="Gene3D" id="3.40.50.300">
    <property type="entry name" value="P-loop containing nucleotide triphosphate hydrolases"/>
    <property type="match status" value="1"/>
</dbReference>
<evidence type="ECO:0000256" key="8">
    <source>
        <dbReference type="SAM" id="MobiDB-lite"/>
    </source>
</evidence>
<dbReference type="InterPro" id="IPR014813">
    <property type="entry name" value="Gnl3_N_dom"/>
</dbReference>
<dbReference type="OrthoDB" id="444945at2759"/>
<dbReference type="InterPro" id="IPR023179">
    <property type="entry name" value="GTP-bd_ortho_bundle_sf"/>
</dbReference>
<dbReference type="PANTHER" id="PTHR11089:SF30">
    <property type="entry name" value="GUANINE NUCLEOTIDE-BINDING PROTEIN-LIKE 3 HOMOLOG"/>
    <property type="match status" value="1"/>
</dbReference>
<dbReference type="InterPro" id="IPR030378">
    <property type="entry name" value="G_CP_dom"/>
</dbReference>
<dbReference type="AlphaFoldDB" id="A0A016VKB7"/>
<feature type="coiled-coil region" evidence="7">
    <location>
        <begin position="58"/>
        <end position="93"/>
    </location>
</feature>
<dbReference type="FunFam" id="1.10.1580.10:FF:000002">
    <property type="entry name" value="Guanine nucleotide-binding protein-like 3 (nucleolar)-like"/>
    <property type="match status" value="1"/>
</dbReference>
<dbReference type="EMBL" id="JARK01001344">
    <property type="protein sequence ID" value="EYC27731.1"/>
    <property type="molecule type" value="Genomic_DNA"/>
</dbReference>
<feature type="region of interest" description="Disordered" evidence="8">
    <location>
        <begin position="583"/>
        <end position="608"/>
    </location>
</feature>
<dbReference type="SUPFAM" id="SSF52540">
    <property type="entry name" value="P-loop containing nucleoside triphosphate hydrolases"/>
    <property type="match status" value="1"/>
</dbReference>
<dbReference type="CDD" id="cd04178">
    <property type="entry name" value="Nucleostemin_like"/>
    <property type="match status" value="1"/>
</dbReference>
<keyword evidence="5" id="KW-0539">Nucleus</keyword>
<keyword evidence="4" id="KW-0342">GTP-binding</keyword>
<dbReference type="FunFam" id="3.40.50.300:FF:000493">
    <property type="entry name" value="Guanine nucleotide-binding protein-like 3-like protein"/>
    <property type="match status" value="1"/>
</dbReference>
<dbReference type="Gene3D" id="1.10.1580.10">
    <property type="match status" value="1"/>
</dbReference>
<dbReference type="PANTHER" id="PTHR11089">
    <property type="entry name" value="GTP-BINDING PROTEIN-RELATED"/>
    <property type="match status" value="1"/>
</dbReference>